<evidence type="ECO:0000313" key="1">
    <source>
        <dbReference type="EMBL" id="JAH45204.1"/>
    </source>
</evidence>
<organism evidence="1">
    <name type="scientific">Anguilla anguilla</name>
    <name type="common">European freshwater eel</name>
    <name type="synonym">Muraena anguilla</name>
    <dbReference type="NCBI Taxonomy" id="7936"/>
    <lineage>
        <taxon>Eukaryota</taxon>
        <taxon>Metazoa</taxon>
        <taxon>Chordata</taxon>
        <taxon>Craniata</taxon>
        <taxon>Vertebrata</taxon>
        <taxon>Euteleostomi</taxon>
        <taxon>Actinopterygii</taxon>
        <taxon>Neopterygii</taxon>
        <taxon>Teleostei</taxon>
        <taxon>Anguilliformes</taxon>
        <taxon>Anguillidae</taxon>
        <taxon>Anguilla</taxon>
    </lineage>
</organism>
<dbReference type="EMBL" id="GBXM01063373">
    <property type="protein sequence ID" value="JAH45204.1"/>
    <property type="molecule type" value="Transcribed_RNA"/>
</dbReference>
<name>A0A0E9SV05_ANGAN</name>
<protein>
    <submittedName>
        <fullName evidence="1">Uncharacterized protein</fullName>
    </submittedName>
</protein>
<proteinExistence type="predicted"/>
<accession>A0A0E9SV05</accession>
<sequence length="15" mass="1658">MTTLKKAIIIANIDL</sequence>
<reference evidence="1" key="1">
    <citation type="submission" date="2014-11" db="EMBL/GenBank/DDBJ databases">
        <authorList>
            <person name="Amaro Gonzalez C."/>
        </authorList>
    </citation>
    <scope>NUCLEOTIDE SEQUENCE</scope>
</reference>
<reference evidence="1" key="2">
    <citation type="journal article" date="2015" name="Fish Shellfish Immunol.">
        <title>Early steps in the European eel (Anguilla anguilla)-Vibrio vulnificus interaction in the gills: Role of the RtxA13 toxin.</title>
        <authorList>
            <person name="Callol A."/>
            <person name="Pajuelo D."/>
            <person name="Ebbesson L."/>
            <person name="Teles M."/>
            <person name="MacKenzie S."/>
            <person name="Amaro C."/>
        </authorList>
    </citation>
    <scope>NUCLEOTIDE SEQUENCE</scope>
</reference>